<dbReference type="InterPro" id="IPR007052">
    <property type="entry name" value="CS_dom"/>
</dbReference>
<dbReference type="CDD" id="cd06464">
    <property type="entry name" value="ACD_sHsps-like"/>
    <property type="match status" value="1"/>
</dbReference>
<reference evidence="5" key="2">
    <citation type="submission" date="2021-01" db="EMBL/GenBank/DDBJ databases">
        <authorList>
            <person name="Hahn C.R."/>
            <person name="Youssef N.H."/>
            <person name="Elshahed M."/>
        </authorList>
    </citation>
    <scope>NUCLEOTIDE SEQUENCE</scope>
    <source>
        <strain evidence="5">Zod_Metabat.24</strain>
    </source>
</reference>
<dbReference type="PANTHER" id="PTHR11527">
    <property type="entry name" value="HEAT-SHOCK PROTEIN 20 FAMILY MEMBER"/>
    <property type="match status" value="1"/>
</dbReference>
<dbReference type="InterPro" id="IPR031107">
    <property type="entry name" value="Small_HSP"/>
</dbReference>
<dbReference type="Pfam" id="PF00011">
    <property type="entry name" value="HSP20"/>
    <property type="match status" value="1"/>
</dbReference>
<organism evidence="5 6">
    <name type="scientific">Candidatus Zymogenus saltonus</name>
    <dbReference type="NCBI Taxonomy" id="2844893"/>
    <lineage>
        <taxon>Bacteria</taxon>
        <taxon>Deltaproteobacteria</taxon>
        <taxon>Candidatus Zymogenia</taxon>
        <taxon>Candidatus Zymogeniales</taxon>
        <taxon>Candidatus Zymogenaceae</taxon>
        <taxon>Candidatus Zymogenus</taxon>
    </lineage>
</organism>
<dbReference type="AlphaFoldDB" id="A0A9D8PNS8"/>
<dbReference type="PROSITE" id="PS01031">
    <property type="entry name" value="SHSP"/>
    <property type="match status" value="1"/>
</dbReference>
<dbReference type="EMBL" id="JAFGIX010000072">
    <property type="protein sequence ID" value="MBN1574306.1"/>
    <property type="molecule type" value="Genomic_DNA"/>
</dbReference>
<evidence type="ECO:0000256" key="2">
    <source>
        <dbReference type="RuleBase" id="RU003616"/>
    </source>
</evidence>
<sequence length="149" mass="17297">MALIRWDPFRDLLSLQDRMNRLFEESMTRNKVFEEALTTGVWSPVVDIYETDTSVILKAELPGMTKDDIIIEINENNLILKGERKFQKDIKEENYHRIERSYGTFSRSFTLPDTVDKDKVSASFKEGILEITIPKIEGAKPKQIEIQGE</sequence>
<evidence type="ECO:0000259" key="4">
    <source>
        <dbReference type="PROSITE" id="PS51203"/>
    </source>
</evidence>
<evidence type="ECO:0000256" key="1">
    <source>
        <dbReference type="PROSITE-ProRule" id="PRU00285"/>
    </source>
</evidence>
<name>A0A9D8PNS8_9DELT</name>
<evidence type="ECO:0000259" key="3">
    <source>
        <dbReference type="PROSITE" id="PS01031"/>
    </source>
</evidence>
<feature type="domain" description="SHSP" evidence="3">
    <location>
        <begin position="36"/>
        <end position="149"/>
    </location>
</feature>
<protein>
    <submittedName>
        <fullName evidence="5">Hsp20/alpha crystallin family protein</fullName>
    </submittedName>
</protein>
<dbReference type="Proteomes" id="UP000809273">
    <property type="component" value="Unassembled WGS sequence"/>
</dbReference>
<dbReference type="SUPFAM" id="SSF49764">
    <property type="entry name" value="HSP20-like chaperones"/>
    <property type="match status" value="1"/>
</dbReference>
<evidence type="ECO:0000313" key="6">
    <source>
        <dbReference type="Proteomes" id="UP000809273"/>
    </source>
</evidence>
<evidence type="ECO:0000313" key="5">
    <source>
        <dbReference type="EMBL" id="MBN1574306.1"/>
    </source>
</evidence>
<feature type="domain" description="CS" evidence="4">
    <location>
        <begin position="41"/>
        <end position="149"/>
    </location>
</feature>
<dbReference type="InterPro" id="IPR008978">
    <property type="entry name" value="HSP20-like_chaperone"/>
</dbReference>
<accession>A0A9D8PNS8</accession>
<proteinExistence type="inferred from homology"/>
<dbReference type="InterPro" id="IPR002068">
    <property type="entry name" value="A-crystallin/Hsp20_dom"/>
</dbReference>
<reference evidence="5" key="1">
    <citation type="journal article" date="2021" name="Environ. Microbiol.">
        <title>Genomic characterization of three novel Desulfobacterota classes expand the metabolic and phylogenetic diversity of the phylum.</title>
        <authorList>
            <person name="Murphy C.L."/>
            <person name="Biggerstaff J."/>
            <person name="Eichhorn A."/>
            <person name="Ewing E."/>
            <person name="Shahan R."/>
            <person name="Soriano D."/>
            <person name="Stewart S."/>
            <person name="VanMol K."/>
            <person name="Walker R."/>
            <person name="Walters P."/>
            <person name="Elshahed M.S."/>
            <person name="Youssef N.H."/>
        </authorList>
    </citation>
    <scope>NUCLEOTIDE SEQUENCE</scope>
    <source>
        <strain evidence="5">Zod_Metabat.24</strain>
    </source>
</reference>
<comment type="similarity">
    <text evidence="1 2">Belongs to the small heat shock protein (HSP20) family.</text>
</comment>
<dbReference type="PROSITE" id="PS51203">
    <property type="entry name" value="CS"/>
    <property type="match status" value="1"/>
</dbReference>
<comment type="caution">
    <text evidence="5">The sequence shown here is derived from an EMBL/GenBank/DDBJ whole genome shotgun (WGS) entry which is preliminary data.</text>
</comment>
<gene>
    <name evidence="5" type="ORF">JW984_13995</name>
</gene>
<dbReference type="Gene3D" id="2.60.40.790">
    <property type="match status" value="1"/>
</dbReference>